<dbReference type="GO" id="GO:0170033">
    <property type="term" value="P:L-amino acid metabolic process"/>
    <property type="evidence" value="ECO:0007669"/>
    <property type="project" value="UniProtKB-ARBA"/>
</dbReference>
<proteinExistence type="inferred from homology"/>
<evidence type="ECO:0000256" key="1">
    <source>
        <dbReference type="ARBA" id="ARBA00005079"/>
    </source>
</evidence>
<keyword evidence="13" id="KW-1185">Reference proteome</keyword>
<evidence type="ECO:0000256" key="6">
    <source>
        <dbReference type="ARBA" id="ARBA00022723"/>
    </source>
</evidence>
<evidence type="ECO:0000256" key="5">
    <source>
        <dbReference type="ARBA" id="ARBA00021214"/>
    </source>
</evidence>
<dbReference type="FunFam" id="3.20.20.140:FF:000029">
    <property type="entry name" value="2-amino-3-carboxymuconate-6-semialdehyde decarboxylase"/>
    <property type="match status" value="1"/>
</dbReference>
<evidence type="ECO:0000313" key="13">
    <source>
        <dbReference type="Proteomes" id="UP000470771"/>
    </source>
</evidence>
<keyword evidence="7" id="KW-0210">Decarboxylase</keyword>
<dbReference type="PANTHER" id="PTHR21240:SF27">
    <property type="entry name" value="2-AMINO-3-CARBOXYMUCONATE-6-SEMIALDEHYDE DECARBOXYLASE"/>
    <property type="match status" value="1"/>
</dbReference>
<keyword evidence="9" id="KW-0456">Lyase</keyword>
<organism evidence="12 13">
    <name type="scientific">Acidiluteibacter ferrifornacis</name>
    <dbReference type="NCBI Taxonomy" id="2692424"/>
    <lineage>
        <taxon>Bacteria</taxon>
        <taxon>Pseudomonadati</taxon>
        <taxon>Bacteroidota</taxon>
        <taxon>Flavobacteriia</taxon>
        <taxon>Flavobacteriales</taxon>
        <taxon>Cryomorphaceae</taxon>
        <taxon>Acidiluteibacter</taxon>
    </lineage>
</organism>
<protein>
    <recommendedName>
        <fullName evidence="5">2-amino-3-carboxymuconate-6-semialdehyde decarboxylase</fullName>
        <ecNumber evidence="4">4.1.1.45</ecNumber>
    </recommendedName>
    <alternativeName>
        <fullName evidence="10">Picolinate carboxylase</fullName>
    </alternativeName>
</protein>
<dbReference type="GO" id="GO:1901606">
    <property type="term" value="P:alpha-amino acid catabolic process"/>
    <property type="evidence" value="ECO:0007669"/>
    <property type="project" value="UniProtKB-ARBA"/>
</dbReference>
<dbReference type="Gene3D" id="3.20.20.140">
    <property type="entry name" value="Metal-dependent hydrolases"/>
    <property type="match status" value="1"/>
</dbReference>
<evidence type="ECO:0000256" key="8">
    <source>
        <dbReference type="ARBA" id="ARBA00022833"/>
    </source>
</evidence>
<dbReference type="GO" id="GO:0170039">
    <property type="term" value="P:proteinogenic amino acid metabolic process"/>
    <property type="evidence" value="ECO:0007669"/>
    <property type="project" value="UniProtKB-ARBA"/>
</dbReference>
<dbReference type="EMBL" id="WWNE01000002">
    <property type="protein sequence ID" value="NBG64492.1"/>
    <property type="molecule type" value="Genomic_DNA"/>
</dbReference>
<accession>A0A6N9NFD4</accession>
<dbReference type="InterPro" id="IPR032466">
    <property type="entry name" value="Metal_Hydrolase"/>
</dbReference>
<dbReference type="InterPro" id="IPR032465">
    <property type="entry name" value="ACMSD"/>
</dbReference>
<evidence type="ECO:0000256" key="10">
    <source>
        <dbReference type="ARBA" id="ARBA00031120"/>
    </source>
</evidence>
<comment type="caution">
    <text evidence="12">The sequence shown here is derived from an EMBL/GenBank/DDBJ whole genome shotgun (WGS) entry which is preliminary data.</text>
</comment>
<evidence type="ECO:0000313" key="12">
    <source>
        <dbReference type="EMBL" id="NBG64492.1"/>
    </source>
</evidence>
<dbReference type="GO" id="GO:0001760">
    <property type="term" value="F:aminocarboxymuconate-semialdehyde decarboxylase activity"/>
    <property type="evidence" value="ECO:0007669"/>
    <property type="project" value="UniProtKB-EC"/>
</dbReference>
<dbReference type="SUPFAM" id="SSF51556">
    <property type="entry name" value="Metallo-dependent hydrolases"/>
    <property type="match status" value="1"/>
</dbReference>
<name>A0A6N9NFD4_9FLAO</name>
<dbReference type="InterPro" id="IPR006680">
    <property type="entry name" value="Amidohydro-rel"/>
</dbReference>
<keyword evidence="8" id="KW-0862">Zinc</keyword>
<evidence type="ECO:0000256" key="9">
    <source>
        <dbReference type="ARBA" id="ARBA00023239"/>
    </source>
</evidence>
<gene>
    <name evidence="12" type="ORF">GQN54_00090</name>
</gene>
<comment type="pathway">
    <text evidence="1">Secondary metabolite metabolism; quinolate metabolism.</text>
</comment>
<dbReference type="AlphaFoldDB" id="A0A6N9NFD4"/>
<dbReference type="Proteomes" id="UP000470771">
    <property type="component" value="Unassembled WGS sequence"/>
</dbReference>
<reference evidence="12 13" key="1">
    <citation type="submission" date="2019-12" db="EMBL/GenBank/DDBJ databases">
        <authorList>
            <person name="Zhao J."/>
        </authorList>
    </citation>
    <scope>NUCLEOTIDE SEQUENCE [LARGE SCALE GENOMIC DNA]</scope>
    <source>
        <strain evidence="12 13">S-15</strain>
    </source>
</reference>
<dbReference type="CDD" id="cd01292">
    <property type="entry name" value="metallo-dependent_hydrolases"/>
    <property type="match status" value="1"/>
</dbReference>
<dbReference type="GO" id="GO:0005829">
    <property type="term" value="C:cytosol"/>
    <property type="evidence" value="ECO:0007669"/>
    <property type="project" value="TreeGrafter"/>
</dbReference>
<dbReference type="EC" id="4.1.1.45" evidence="4"/>
<keyword evidence="6" id="KW-0479">Metal-binding</keyword>
<evidence type="ECO:0000259" key="11">
    <source>
        <dbReference type="Pfam" id="PF04909"/>
    </source>
</evidence>
<dbReference type="GO" id="GO:0046872">
    <property type="term" value="F:metal ion binding"/>
    <property type="evidence" value="ECO:0007669"/>
    <property type="project" value="UniProtKB-KW"/>
</dbReference>
<evidence type="ECO:0000256" key="7">
    <source>
        <dbReference type="ARBA" id="ARBA00022793"/>
    </source>
</evidence>
<evidence type="ECO:0000256" key="2">
    <source>
        <dbReference type="ARBA" id="ARBA00005871"/>
    </source>
</evidence>
<evidence type="ECO:0000256" key="4">
    <source>
        <dbReference type="ARBA" id="ARBA00012365"/>
    </source>
</evidence>
<dbReference type="GO" id="GO:0019748">
    <property type="term" value="P:secondary metabolic process"/>
    <property type="evidence" value="ECO:0007669"/>
    <property type="project" value="TreeGrafter"/>
</dbReference>
<keyword evidence="12" id="KW-0378">Hydrolase</keyword>
<dbReference type="RefSeq" id="WP_160630728.1">
    <property type="nucleotide sequence ID" value="NZ_WWNE01000002.1"/>
</dbReference>
<feature type="domain" description="Amidohydrolase-related" evidence="11">
    <location>
        <begin position="7"/>
        <end position="332"/>
    </location>
</feature>
<sequence>MAELLTIDIHTHILPENIPNFREKFGYGGFIHLDHHKPCCARMMMDNKFFREIEDNCWSAEARIKECGHQHVDVQVLSTVPVMFSYWAKPYDCLEVSKFLNDHIADIVVRYPKRFIGLGTVPMQDAELAIEELKRCKEIGLKGIQIGSHVNDWNLSSPKLFPIFEAAQDLEMSIFVHPWDMMGKDKMERYWLPWLVGMPAETSLAICSMIFGGVFERLPQLKVAFAHGGGSFPATIGRVEHGFNVRPDLCAIDNNVNPRDYLGKFYIDSLVHDPHALDFVIKTMGEDFVALGTDYPFPLGELEPGKLIKSMPYSNELKGKLLSDNALNWLGLNKAQFL</sequence>
<comment type="similarity">
    <text evidence="2">Belongs to the metallo-dependent hydrolases superfamily. ACMSD family.</text>
</comment>
<dbReference type="PANTHER" id="PTHR21240">
    <property type="entry name" value="2-AMINO-3-CARBOXYLMUCONATE-6-SEMIALDEHYDE DECARBOXYLASE"/>
    <property type="match status" value="1"/>
</dbReference>
<comment type="subunit">
    <text evidence="3">Monomer.</text>
</comment>
<dbReference type="GO" id="GO:0016787">
    <property type="term" value="F:hydrolase activity"/>
    <property type="evidence" value="ECO:0007669"/>
    <property type="project" value="UniProtKB-KW"/>
</dbReference>
<dbReference type="Pfam" id="PF04909">
    <property type="entry name" value="Amidohydro_2"/>
    <property type="match status" value="1"/>
</dbReference>
<evidence type="ECO:0000256" key="3">
    <source>
        <dbReference type="ARBA" id="ARBA00011245"/>
    </source>
</evidence>